<evidence type="ECO:0008006" key="4">
    <source>
        <dbReference type="Google" id="ProtNLM"/>
    </source>
</evidence>
<dbReference type="EMBL" id="BMDU01000009">
    <property type="protein sequence ID" value="GGA01297.1"/>
    <property type="molecule type" value="Genomic_DNA"/>
</dbReference>
<evidence type="ECO:0000256" key="1">
    <source>
        <dbReference type="SAM" id="MobiDB-lite"/>
    </source>
</evidence>
<comment type="caution">
    <text evidence="2">The sequence shown here is derived from an EMBL/GenBank/DDBJ whole genome shotgun (WGS) entry which is preliminary data.</text>
</comment>
<reference evidence="3" key="1">
    <citation type="journal article" date="2019" name="Int. J. Syst. Evol. Microbiol.">
        <title>The Global Catalogue of Microorganisms (GCM) 10K type strain sequencing project: providing services to taxonomists for standard genome sequencing and annotation.</title>
        <authorList>
            <consortium name="The Broad Institute Genomics Platform"/>
            <consortium name="The Broad Institute Genome Sequencing Center for Infectious Disease"/>
            <person name="Wu L."/>
            <person name="Ma J."/>
        </authorList>
    </citation>
    <scope>NUCLEOTIDE SEQUENCE [LARGE SCALE GENOMIC DNA]</scope>
    <source>
        <strain evidence="3">CCM 7327</strain>
    </source>
</reference>
<sequence>MSLSVSSAFKATGLGSGSSGRKRARNADLASYKLVLGLRMSFIANDIENEKSLRHSLAHALLQTRIGAH</sequence>
<evidence type="ECO:0000313" key="3">
    <source>
        <dbReference type="Proteomes" id="UP000628109"/>
    </source>
</evidence>
<accession>A0ABQ1F6Q4</accession>
<name>A0ABQ1F6Q4_SPHSA</name>
<evidence type="ECO:0000313" key="2">
    <source>
        <dbReference type="EMBL" id="GGA01297.1"/>
    </source>
</evidence>
<protein>
    <recommendedName>
        <fullName evidence="4">Mobile element protein</fullName>
    </recommendedName>
</protein>
<feature type="region of interest" description="Disordered" evidence="1">
    <location>
        <begin position="1"/>
        <end position="24"/>
    </location>
</feature>
<dbReference type="Proteomes" id="UP000628109">
    <property type="component" value="Unassembled WGS sequence"/>
</dbReference>
<proteinExistence type="predicted"/>
<gene>
    <name evidence="2" type="ORF">GCM10019071_34760</name>
</gene>
<keyword evidence="3" id="KW-1185">Reference proteome</keyword>
<organism evidence="2 3">
    <name type="scientific">Sphingobium fuliginis (strain ATCC 27551)</name>
    <dbReference type="NCBI Taxonomy" id="336203"/>
    <lineage>
        <taxon>Bacteria</taxon>
        <taxon>Pseudomonadati</taxon>
        <taxon>Pseudomonadota</taxon>
        <taxon>Alphaproteobacteria</taxon>
        <taxon>Sphingomonadales</taxon>
        <taxon>Sphingomonadaceae</taxon>
        <taxon>Sphingobium</taxon>
    </lineage>
</organism>